<proteinExistence type="predicted"/>
<evidence type="ECO:0000313" key="2">
    <source>
        <dbReference type="Proteomes" id="UP001331761"/>
    </source>
</evidence>
<dbReference type="AlphaFoldDB" id="A0AAN8FTS7"/>
<dbReference type="EMBL" id="WIXE01007008">
    <property type="protein sequence ID" value="KAK5980787.1"/>
    <property type="molecule type" value="Genomic_DNA"/>
</dbReference>
<gene>
    <name evidence="1" type="ORF">GCK32_001310</name>
</gene>
<organism evidence="1 2">
    <name type="scientific">Trichostrongylus colubriformis</name>
    <name type="common">Black scour worm</name>
    <dbReference type="NCBI Taxonomy" id="6319"/>
    <lineage>
        <taxon>Eukaryota</taxon>
        <taxon>Metazoa</taxon>
        <taxon>Ecdysozoa</taxon>
        <taxon>Nematoda</taxon>
        <taxon>Chromadorea</taxon>
        <taxon>Rhabditida</taxon>
        <taxon>Rhabditina</taxon>
        <taxon>Rhabditomorpha</taxon>
        <taxon>Strongyloidea</taxon>
        <taxon>Trichostrongylidae</taxon>
        <taxon>Trichostrongylus</taxon>
    </lineage>
</organism>
<evidence type="ECO:0000313" key="1">
    <source>
        <dbReference type="EMBL" id="KAK5980787.1"/>
    </source>
</evidence>
<protein>
    <submittedName>
        <fullName evidence="1">Uncharacterized protein</fullName>
    </submittedName>
</protein>
<dbReference type="Proteomes" id="UP001331761">
    <property type="component" value="Unassembled WGS sequence"/>
</dbReference>
<comment type="caution">
    <text evidence="1">The sequence shown here is derived from an EMBL/GenBank/DDBJ whole genome shotgun (WGS) entry which is preliminary data.</text>
</comment>
<keyword evidence="2" id="KW-1185">Reference proteome</keyword>
<sequence>MKLVLIHVHAYARNQDPTTPSEPREAATMAGKQDVEYDGLKELVKLVFGVSFEDMQRVYSKTDDMKWSEVSCTYQNYIWRRIGWEEWGRVRIQEFFDRVSVLLIRLAAGEMTMEYVKSLLREYWLNLKPEARKAVIEDRHFGFSGFAIIDRGFQMPEQN</sequence>
<accession>A0AAN8FTS7</accession>
<reference evidence="1 2" key="1">
    <citation type="submission" date="2019-10" db="EMBL/GenBank/DDBJ databases">
        <title>Assembly and Annotation for the nematode Trichostrongylus colubriformis.</title>
        <authorList>
            <person name="Martin J."/>
        </authorList>
    </citation>
    <scope>NUCLEOTIDE SEQUENCE [LARGE SCALE GENOMIC DNA]</scope>
    <source>
        <strain evidence="1">G859</strain>
        <tissue evidence="1">Whole worm</tissue>
    </source>
</reference>
<name>A0AAN8FTS7_TRICO</name>